<evidence type="ECO:0000313" key="3">
    <source>
        <dbReference type="Proteomes" id="UP000784294"/>
    </source>
</evidence>
<dbReference type="AlphaFoldDB" id="A0A448XRA8"/>
<feature type="chain" id="PRO_5019395545" evidence="1">
    <location>
        <begin position="28"/>
        <end position="72"/>
    </location>
</feature>
<dbReference type="Proteomes" id="UP000784294">
    <property type="component" value="Unassembled WGS sequence"/>
</dbReference>
<keyword evidence="1" id="KW-0732">Signal</keyword>
<feature type="signal peptide" evidence="1">
    <location>
        <begin position="1"/>
        <end position="27"/>
    </location>
</feature>
<name>A0A448XRA8_9PLAT</name>
<dbReference type="EMBL" id="CAAALY010278162">
    <property type="protein sequence ID" value="VEL43008.1"/>
    <property type="molecule type" value="Genomic_DNA"/>
</dbReference>
<reference evidence="2" key="1">
    <citation type="submission" date="2018-11" db="EMBL/GenBank/DDBJ databases">
        <authorList>
            <consortium name="Pathogen Informatics"/>
        </authorList>
    </citation>
    <scope>NUCLEOTIDE SEQUENCE</scope>
</reference>
<organism evidence="2 3">
    <name type="scientific">Protopolystoma xenopodis</name>
    <dbReference type="NCBI Taxonomy" id="117903"/>
    <lineage>
        <taxon>Eukaryota</taxon>
        <taxon>Metazoa</taxon>
        <taxon>Spiralia</taxon>
        <taxon>Lophotrochozoa</taxon>
        <taxon>Platyhelminthes</taxon>
        <taxon>Monogenea</taxon>
        <taxon>Polyopisthocotylea</taxon>
        <taxon>Polystomatidea</taxon>
        <taxon>Polystomatidae</taxon>
        <taxon>Protopolystoma</taxon>
    </lineage>
</organism>
<sequence>MELVVGQPTPSILLLLVSTVLTRKSEAASKSQSSRVEMSAGLGQQDQVELYGIMEFTNWIGATMHTIGPSRH</sequence>
<gene>
    <name evidence="2" type="ORF">PXEA_LOCUS36448</name>
</gene>
<keyword evidence="3" id="KW-1185">Reference proteome</keyword>
<proteinExistence type="predicted"/>
<protein>
    <submittedName>
        <fullName evidence="2">Uncharacterized protein</fullName>
    </submittedName>
</protein>
<evidence type="ECO:0000313" key="2">
    <source>
        <dbReference type="EMBL" id="VEL43008.1"/>
    </source>
</evidence>
<comment type="caution">
    <text evidence="2">The sequence shown here is derived from an EMBL/GenBank/DDBJ whole genome shotgun (WGS) entry which is preliminary data.</text>
</comment>
<accession>A0A448XRA8</accession>
<evidence type="ECO:0000256" key="1">
    <source>
        <dbReference type="SAM" id="SignalP"/>
    </source>
</evidence>